<dbReference type="Proteomes" id="UP000257045">
    <property type="component" value="Unassembled WGS sequence"/>
</dbReference>
<dbReference type="AlphaFoldDB" id="A0A3D8J5M6"/>
<proteinExistence type="predicted"/>
<keyword evidence="1" id="KW-0732">Signal</keyword>
<evidence type="ECO:0000313" key="2">
    <source>
        <dbReference type="EMBL" id="RDU72194.1"/>
    </source>
</evidence>
<dbReference type="EMBL" id="NXLV01000001">
    <property type="protein sequence ID" value="RDU72194.1"/>
    <property type="molecule type" value="Genomic_DNA"/>
</dbReference>
<organism evidence="2 3">
    <name type="scientific">Helicobacter brantae</name>
    <dbReference type="NCBI Taxonomy" id="375927"/>
    <lineage>
        <taxon>Bacteria</taxon>
        <taxon>Pseudomonadati</taxon>
        <taxon>Campylobacterota</taxon>
        <taxon>Epsilonproteobacteria</taxon>
        <taxon>Campylobacterales</taxon>
        <taxon>Helicobacteraceae</taxon>
        <taxon>Helicobacter</taxon>
    </lineage>
</organism>
<evidence type="ECO:0000256" key="1">
    <source>
        <dbReference type="SAM" id="SignalP"/>
    </source>
</evidence>
<sequence length="237" mass="26554">MKKIFAIFFLCLYTTQSYAIFWAINAIKEATMTAEERRLEEEEEKKKKHFIGFSIGAGVGDLSLTLINPRFFEVAKKELVGNSLEYALAIEGGWQKYTYEKVGYQTMFRGRFVYMSDFSSPIFSAPIPDKFNSGLSVEISAGVDGIFDFIKSEDCSFGMILGINGGVAIFSPFQEAKDSLDALSHNSYGIFSNLRTGFQVGVPTGFIDLVAEIPFAPMLFMKSPFSYTLSLGYKHFF</sequence>
<evidence type="ECO:0008006" key="4">
    <source>
        <dbReference type="Google" id="ProtNLM"/>
    </source>
</evidence>
<keyword evidence="3" id="KW-1185">Reference proteome</keyword>
<comment type="caution">
    <text evidence="2">The sequence shown here is derived from an EMBL/GenBank/DDBJ whole genome shotgun (WGS) entry which is preliminary data.</text>
</comment>
<protein>
    <recommendedName>
        <fullName evidence="4">Outer membrane protein beta-barrel domain-containing protein</fullName>
    </recommendedName>
</protein>
<accession>A0A3D8J5M6</accession>
<gene>
    <name evidence="2" type="ORF">CQA58_00905</name>
</gene>
<feature type="signal peptide" evidence="1">
    <location>
        <begin position="1"/>
        <end position="19"/>
    </location>
</feature>
<feature type="chain" id="PRO_5017709651" description="Outer membrane protein beta-barrel domain-containing protein" evidence="1">
    <location>
        <begin position="20"/>
        <end position="237"/>
    </location>
</feature>
<dbReference type="OrthoDB" id="5331530at2"/>
<dbReference type="RefSeq" id="WP_115568824.1">
    <property type="nucleotide sequence ID" value="NZ_NXLV01000001.1"/>
</dbReference>
<evidence type="ECO:0000313" key="3">
    <source>
        <dbReference type="Proteomes" id="UP000257045"/>
    </source>
</evidence>
<name>A0A3D8J5M6_9HELI</name>
<reference evidence="2 3" key="1">
    <citation type="submission" date="2018-04" db="EMBL/GenBank/DDBJ databases">
        <title>Novel Campyloabacter and Helicobacter Species and Strains.</title>
        <authorList>
            <person name="Mannion A.J."/>
            <person name="Shen Z."/>
            <person name="Fox J.G."/>
        </authorList>
    </citation>
    <scope>NUCLEOTIDE SEQUENCE [LARGE SCALE GENOMIC DNA]</scope>
    <source>
        <strain evidence="2 3">MIT 04-9366</strain>
    </source>
</reference>